<dbReference type="RefSeq" id="WP_132496612.1">
    <property type="nucleotide sequence ID" value="NZ_SMAS01000006.1"/>
</dbReference>
<comment type="caution">
    <text evidence="2">The sequence shown here is derived from an EMBL/GenBank/DDBJ whole genome shotgun (WGS) entry which is preliminary data.</text>
</comment>
<reference evidence="2 3" key="1">
    <citation type="submission" date="2019-03" db="EMBL/GenBank/DDBJ databases">
        <title>Genomic analyses of the natural microbiome of Caenorhabditis elegans.</title>
        <authorList>
            <person name="Samuel B."/>
        </authorList>
    </citation>
    <scope>NUCLEOTIDE SEQUENCE [LARGE SCALE GENOMIC DNA]</scope>
    <source>
        <strain evidence="2 3">JUb102</strain>
    </source>
</reference>
<dbReference type="InterPro" id="IPR008617">
    <property type="entry name" value="Uncharacterised_YcgJ"/>
</dbReference>
<dbReference type="OrthoDB" id="5815745at2"/>
<organism evidence="2 3">
    <name type="scientific">Providencia alcalifaciens</name>
    <dbReference type="NCBI Taxonomy" id="126385"/>
    <lineage>
        <taxon>Bacteria</taxon>
        <taxon>Pseudomonadati</taxon>
        <taxon>Pseudomonadota</taxon>
        <taxon>Gammaproteobacteria</taxon>
        <taxon>Enterobacterales</taxon>
        <taxon>Morganellaceae</taxon>
        <taxon>Providencia</taxon>
    </lineage>
</organism>
<accession>A0A4R3NIZ5</accession>
<dbReference type="EMBL" id="SMAS01000006">
    <property type="protein sequence ID" value="TCT32906.1"/>
    <property type="molecule type" value="Genomic_DNA"/>
</dbReference>
<dbReference type="Pfam" id="PF05666">
    <property type="entry name" value="YcgJ"/>
    <property type="match status" value="1"/>
</dbReference>
<evidence type="ECO:0000256" key="1">
    <source>
        <dbReference type="SAM" id="SignalP"/>
    </source>
</evidence>
<gene>
    <name evidence="2" type="ORF">EC835_106232</name>
</gene>
<protein>
    <submittedName>
        <fullName evidence="2">Fels-1 prophage protein</fullName>
    </submittedName>
</protein>
<evidence type="ECO:0000313" key="2">
    <source>
        <dbReference type="EMBL" id="TCT32906.1"/>
    </source>
</evidence>
<dbReference type="Proteomes" id="UP000295055">
    <property type="component" value="Unassembled WGS sequence"/>
</dbReference>
<feature type="chain" id="PRO_5020288838" evidence="1">
    <location>
        <begin position="23"/>
        <end position="119"/>
    </location>
</feature>
<proteinExistence type="predicted"/>
<keyword evidence="1" id="KW-0732">Signal</keyword>
<evidence type="ECO:0000313" key="3">
    <source>
        <dbReference type="Proteomes" id="UP000295055"/>
    </source>
</evidence>
<dbReference type="AlphaFoldDB" id="A0A4R3NIZ5"/>
<feature type="signal peptide" evidence="1">
    <location>
        <begin position="1"/>
        <end position="22"/>
    </location>
</feature>
<sequence length="119" mass="12905">MNLKAVCLVGVAIAALPMLASAKSTSALKSPEKNVLCDKYVCVSAKEGVSVALTKKYLGDKRAKAIEQGGDFDKTAMTFANGIFCDINEQKCHVSRYFEADGKRSAESKEYTQKLFGKQ</sequence>
<name>A0A4R3NIZ5_9GAMM</name>